<keyword evidence="1" id="KW-0812">Transmembrane</keyword>
<feature type="transmembrane region" description="Helical" evidence="1">
    <location>
        <begin position="38"/>
        <end position="56"/>
    </location>
</feature>
<organism evidence="2">
    <name type="scientific">Culicoides sonorensis</name>
    <name type="common">Biting midge</name>
    <dbReference type="NCBI Taxonomy" id="179676"/>
    <lineage>
        <taxon>Eukaryota</taxon>
        <taxon>Metazoa</taxon>
        <taxon>Ecdysozoa</taxon>
        <taxon>Arthropoda</taxon>
        <taxon>Hexapoda</taxon>
        <taxon>Insecta</taxon>
        <taxon>Pterygota</taxon>
        <taxon>Neoptera</taxon>
        <taxon>Endopterygota</taxon>
        <taxon>Diptera</taxon>
        <taxon>Nematocera</taxon>
        <taxon>Chironomoidea</taxon>
        <taxon>Ceratopogonidae</taxon>
        <taxon>Ceratopogoninae</taxon>
        <taxon>Culicoides</taxon>
        <taxon>Monoculicoides</taxon>
    </lineage>
</organism>
<evidence type="ECO:0000256" key="1">
    <source>
        <dbReference type="SAM" id="Phobius"/>
    </source>
</evidence>
<gene>
    <name evidence="2" type="primary">CSON008220</name>
</gene>
<accession>A0A336LNR6</accession>
<dbReference type="EMBL" id="UFQT01000030">
    <property type="protein sequence ID" value="SSX18219.1"/>
    <property type="molecule type" value="Genomic_DNA"/>
</dbReference>
<keyword evidence="1" id="KW-0472">Membrane</keyword>
<protein>
    <submittedName>
        <fullName evidence="2">CSON008220 protein</fullName>
    </submittedName>
</protein>
<proteinExistence type="predicted"/>
<dbReference type="AlphaFoldDB" id="A0A336LNR6"/>
<name>A0A336LNR6_CULSO</name>
<keyword evidence="1" id="KW-1133">Transmembrane helix</keyword>
<sequence length="72" mass="8545">MAMAIANFAGGPGRRRSNHHHIAVFYLLLNHVLHSSQSYLTSPLFFLYYLNLYVLLYQYEEYLRKNVTHQEI</sequence>
<evidence type="ECO:0000313" key="2">
    <source>
        <dbReference type="EMBL" id="SSX18219.1"/>
    </source>
</evidence>
<reference evidence="2" key="1">
    <citation type="submission" date="2018-07" db="EMBL/GenBank/DDBJ databases">
        <authorList>
            <person name="Quirk P.G."/>
            <person name="Krulwich T.A."/>
        </authorList>
    </citation>
    <scope>NUCLEOTIDE SEQUENCE</scope>
</reference>
<dbReference type="VEuPathDB" id="VectorBase:CSON008220"/>